<comment type="similarity">
    <text evidence="5 17">Belongs to the PEP-utilizing enzyme family.</text>
</comment>
<dbReference type="InterPro" id="IPR008279">
    <property type="entry name" value="PEP-util_enz_mobile_dom"/>
</dbReference>
<dbReference type="PANTHER" id="PTHR46244:SF3">
    <property type="entry name" value="PHOSPHOENOLPYRUVATE-PROTEIN PHOSPHOTRANSFERASE"/>
    <property type="match status" value="1"/>
</dbReference>
<dbReference type="RefSeq" id="WP_172596112.1">
    <property type="nucleotide sequence ID" value="NZ_LR130778.1"/>
</dbReference>
<dbReference type="KEGG" id="cbar:PATL70BA_1108"/>
<evidence type="ECO:0000256" key="10">
    <source>
        <dbReference type="ARBA" id="ARBA00022597"/>
    </source>
</evidence>
<comment type="catalytic activity">
    <reaction evidence="1 17">
        <text>L-histidyl-[protein] + phosphoenolpyruvate = N(pros)-phospho-L-histidyl-[protein] + pyruvate</text>
        <dbReference type="Rhea" id="RHEA:23880"/>
        <dbReference type="Rhea" id="RHEA-COMP:9745"/>
        <dbReference type="Rhea" id="RHEA-COMP:9746"/>
        <dbReference type="ChEBI" id="CHEBI:15361"/>
        <dbReference type="ChEBI" id="CHEBI:29979"/>
        <dbReference type="ChEBI" id="CHEBI:58702"/>
        <dbReference type="ChEBI" id="CHEBI:64837"/>
        <dbReference type="EC" id="2.7.3.9"/>
    </reaction>
</comment>
<dbReference type="InterPro" id="IPR024692">
    <property type="entry name" value="PTS_EI"/>
</dbReference>
<feature type="binding site" evidence="20">
    <location>
        <position position="426"/>
    </location>
    <ligand>
        <name>Mg(2+)</name>
        <dbReference type="ChEBI" id="CHEBI:18420"/>
    </ligand>
</feature>
<evidence type="ECO:0000259" key="21">
    <source>
        <dbReference type="Pfam" id="PF00391"/>
    </source>
</evidence>
<protein>
    <recommendedName>
        <fullName evidence="7 17">Phosphoenolpyruvate-protein phosphotransferase</fullName>
        <ecNumber evidence="6 17">2.7.3.9</ecNumber>
    </recommendedName>
    <alternativeName>
        <fullName evidence="16 17">Phosphotransferase system, enzyme I</fullName>
    </alternativeName>
</protein>
<evidence type="ECO:0000256" key="4">
    <source>
        <dbReference type="ARBA" id="ARBA00004496"/>
    </source>
</evidence>
<feature type="domain" description="Phosphotransferase system enzyme I N-terminal" evidence="23">
    <location>
        <begin position="3"/>
        <end position="125"/>
    </location>
</feature>
<dbReference type="AlphaFoldDB" id="A0A3P7P9Z9"/>
<evidence type="ECO:0000256" key="9">
    <source>
        <dbReference type="ARBA" id="ARBA00022490"/>
    </source>
</evidence>
<keyword evidence="9 17" id="KW-0963">Cytoplasm</keyword>
<dbReference type="Pfam" id="PF05524">
    <property type="entry name" value="PEP-utilisers_N"/>
    <property type="match status" value="1"/>
</dbReference>
<accession>A0A3P7P9Z9</accession>
<keyword evidence="13 17" id="KW-0479">Metal-binding</keyword>
<reference evidence="24 25" key="1">
    <citation type="submission" date="2018-09" db="EMBL/GenBank/DDBJ databases">
        <authorList>
            <person name="Postec A."/>
        </authorList>
    </citation>
    <scope>NUCLEOTIDE SEQUENCE [LARGE SCALE GENOMIC DNA]</scope>
    <source>
        <strain evidence="24">70B-A</strain>
    </source>
</reference>
<evidence type="ECO:0000256" key="14">
    <source>
        <dbReference type="ARBA" id="ARBA00022777"/>
    </source>
</evidence>
<dbReference type="GO" id="GO:0009401">
    <property type="term" value="P:phosphoenolpyruvate-dependent sugar phosphotransferase system"/>
    <property type="evidence" value="ECO:0007669"/>
    <property type="project" value="UniProtKB-KW"/>
</dbReference>
<keyword evidence="12 17" id="KW-0598">Phosphotransferase system</keyword>
<keyword evidence="14 17" id="KW-0418">Kinase</keyword>
<dbReference type="InterPro" id="IPR015813">
    <property type="entry name" value="Pyrv/PenolPyrv_kinase-like_dom"/>
</dbReference>
<evidence type="ECO:0000259" key="23">
    <source>
        <dbReference type="Pfam" id="PF05524"/>
    </source>
</evidence>
<proteinExistence type="inferred from homology"/>
<evidence type="ECO:0000256" key="3">
    <source>
        <dbReference type="ARBA" id="ARBA00002728"/>
    </source>
</evidence>
<feature type="domain" description="PEP-utilising enzyme mobile" evidence="21">
    <location>
        <begin position="152"/>
        <end position="218"/>
    </location>
</feature>
<dbReference type="InterPro" id="IPR036637">
    <property type="entry name" value="Phosphohistidine_dom_sf"/>
</dbReference>
<evidence type="ECO:0000259" key="22">
    <source>
        <dbReference type="Pfam" id="PF02896"/>
    </source>
</evidence>
<evidence type="ECO:0000256" key="8">
    <source>
        <dbReference type="ARBA" id="ARBA00022448"/>
    </source>
</evidence>
<evidence type="ECO:0000256" key="2">
    <source>
        <dbReference type="ARBA" id="ARBA00001946"/>
    </source>
</evidence>
<dbReference type="EMBL" id="LR130778">
    <property type="protein sequence ID" value="VDN46983.1"/>
    <property type="molecule type" value="Genomic_DNA"/>
</dbReference>
<dbReference type="Pfam" id="PF02896">
    <property type="entry name" value="PEP-utilizers_C"/>
    <property type="match status" value="1"/>
</dbReference>
<dbReference type="Gene3D" id="3.20.20.60">
    <property type="entry name" value="Phosphoenolpyruvate-binding domains"/>
    <property type="match status" value="1"/>
</dbReference>
<dbReference type="InterPro" id="IPR023151">
    <property type="entry name" value="PEP_util_CS"/>
</dbReference>
<dbReference type="GO" id="GO:0046872">
    <property type="term" value="F:metal ion binding"/>
    <property type="evidence" value="ECO:0007669"/>
    <property type="project" value="UniProtKB-KW"/>
</dbReference>
<dbReference type="PIRSF" id="PIRSF000732">
    <property type="entry name" value="PTS_enzyme_I"/>
    <property type="match status" value="1"/>
</dbReference>
<dbReference type="Gene3D" id="1.10.274.10">
    <property type="entry name" value="PtsI, HPr-binding domain"/>
    <property type="match status" value="1"/>
</dbReference>
<feature type="active site" description="Tele-phosphohistidine intermediate" evidence="18">
    <location>
        <position position="187"/>
    </location>
</feature>
<comment type="cofactor">
    <cofactor evidence="2 17 20">
        <name>Mg(2+)</name>
        <dbReference type="ChEBI" id="CHEBI:18420"/>
    </cofactor>
</comment>
<evidence type="ECO:0000256" key="13">
    <source>
        <dbReference type="ARBA" id="ARBA00022723"/>
    </source>
</evidence>
<gene>
    <name evidence="24" type="primary">ptsI</name>
    <name evidence="24" type="ORF">PATL70BA_1108</name>
</gene>
<feature type="binding site" evidence="20">
    <location>
        <position position="450"/>
    </location>
    <ligand>
        <name>Mg(2+)</name>
        <dbReference type="ChEBI" id="CHEBI:18420"/>
    </ligand>
</feature>
<feature type="domain" description="PEP-utilising enzyme C-terminal" evidence="22">
    <location>
        <begin position="249"/>
        <end position="534"/>
    </location>
</feature>
<dbReference type="Proteomes" id="UP000279029">
    <property type="component" value="Chromosome"/>
</dbReference>
<dbReference type="PRINTS" id="PR01736">
    <property type="entry name" value="PHPHTRNFRASE"/>
</dbReference>
<name>A0A3P7P9Z9_9FIRM</name>
<keyword evidence="15 17" id="KW-0460">Magnesium</keyword>
<dbReference type="Pfam" id="PF00391">
    <property type="entry name" value="PEP-utilizers"/>
    <property type="match status" value="1"/>
</dbReference>
<evidence type="ECO:0000256" key="12">
    <source>
        <dbReference type="ARBA" id="ARBA00022683"/>
    </source>
</evidence>
<dbReference type="NCBIfam" id="TIGR01417">
    <property type="entry name" value="PTS_I_fam"/>
    <property type="match status" value="1"/>
</dbReference>
<evidence type="ECO:0000256" key="11">
    <source>
        <dbReference type="ARBA" id="ARBA00022679"/>
    </source>
</evidence>
<feature type="binding site" evidence="19">
    <location>
        <position position="460"/>
    </location>
    <ligand>
        <name>phosphoenolpyruvate</name>
        <dbReference type="ChEBI" id="CHEBI:58702"/>
    </ligand>
</feature>
<keyword evidence="8 17" id="KW-0813">Transport</keyword>
<evidence type="ECO:0000313" key="24">
    <source>
        <dbReference type="EMBL" id="VDN46983.1"/>
    </source>
</evidence>
<feature type="binding site" evidence="19">
    <location>
        <begin position="449"/>
        <end position="450"/>
    </location>
    <ligand>
        <name>phosphoenolpyruvate</name>
        <dbReference type="ChEBI" id="CHEBI:58702"/>
    </ligand>
</feature>
<keyword evidence="10 17" id="KW-0762">Sugar transport</keyword>
<dbReference type="GO" id="GO:0016301">
    <property type="term" value="F:kinase activity"/>
    <property type="evidence" value="ECO:0007669"/>
    <property type="project" value="UniProtKB-KW"/>
</dbReference>
<organism evidence="24 25">
    <name type="scientific">Petrocella atlantisensis</name>
    <dbReference type="NCBI Taxonomy" id="2173034"/>
    <lineage>
        <taxon>Bacteria</taxon>
        <taxon>Bacillati</taxon>
        <taxon>Bacillota</taxon>
        <taxon>Clostridia</taxon>
        <taxon>Lachnospirales</taxon>
        <taxon>Vallitaleaceae</taxon>
        <taxon>Petrocella</taxon>
    </lineage>
</organism>
<comment type="subcellular location">
    <subcellularLocation>
        <location evidence="4 17">Cytoplasm</location>
    </subcellularLocation>
</comment>
<evidence type="ECO:0000256" key="15">
    <source>
        <dbReference type="ARBA" id="ARBA00022842"/>
    </source>
</evidence>
<evidence type="ECO:0000256" key="18">
    <source>
        <dbReference type="PIRSR" id="PIRSR000732-1"/>
    </source>
</evidence>
<evidence type="ECO:0000256" key="5">
    <source>
        <dbReference type="ARBA" id="ARBA00007837"/>
    </source>
</evidence>
<evidence type="ECO:0000256" key="7">
    <source>
        <dbReference type="ARBA" id="ARBA00016544"/>
    </source>
</evidence>
<dbReference type="InterPro" id="IPR050499">
    <property type="entry name" value="PEP-utilizing_PTS_enzyme"/>
</dbReference>
<sequence length="550" mass="61217">MIGVSVFKGVGIGKAFNYEIESIIIPKEMIGEKEIESTLDQLNIAIGNQKTSLEAHMKHVEETIGASESQIFSAHIEILNDPELTSRIRKNIVGQKMNLVAAIDEAKNFYVGMLSALEDLYIRERARDIEDVMEGLLKNILGLSDNPLDTIREDTILFAKDLSPSETIHLNDWVKGIVLSEGSITSHSAIVAKAKGIPTIVGYKESHVLGGTPVILDTITTQLLINPTEIELEHYREKVKEEALHQKCLKQLVNEKAITKDQRSIELFGNVGSAEEALSIVEHGGFGVGLLRTELVYMNSKDWPTEDEQYKTYESIAKNVNGEVIIRTLDIGGDKTLPYFTFPKEENPFLGLRAIRFCLKNKDIFKTQLRAILRLSASYPVKIMFPMIGSLEELIEARKCLDEAKKSLKVDNQAYNEDIPVGIMIEIPSAVFAIDLLSDHVDFVSIGTNDLCQYTLAVDRLNPEVAYLYDAFNISIIRMIDHVVRGCKPKGVKVGICGEMASDVEAAKILVGLGVDELSVSPSMIPYVKEVIISSNYEDLKVHAQRIIKR</sequence>
<dbReference type="InterPro" id="IPR008731">
    <property type="entry name" value="PTS_EIN"/>
</dbReference>
<dbReference type="InterPro" id="IPR006318">
    <property type="entry name" value="PTS_EI-like"/>
</dbReference>
<evidence type="ECO:0000256" key="16">
    <source>
        <dbReference type="ARBA" id="ARBA00033235"/>
    </source>
</evidence>
<evidence type="ECO:0000256" key="19">
    <source>
        <dbReference type="PIRSR" id="PIRSR000732-2"/>
    </source>
</evidence>
<feature type="active site" description="Proton donor" evidence="18">
    <location>
        <position position="497"/>
    </location>
</feature>
<dbReference type="SUPFAM" id="SSF52009">
    <property type="entry name" value="Phosphohistidine domain"/>
    <property type="match status" value="1"/>
</dbReference>
<dbReference type="GO" id="GO:0008965">
    <property type="term" value="F:phosphoenolpyruvate-protein phosphotransferase activity"/>
    <property type="evidence" value="ECO:0007669"/>
    <property type="project" value="UniProtKB-EC"/>
</dbReference>
<keyword evidence="25" id="KW-1185">Reference proteome</keyword>
<dbReference type="PROSITE" id="PS00742">
    <property type="entry name" value="PEP_ENZYMES_2"/>
    <property type="match status" value="1"/>
</dbReference>
<dbReference type="PANTHER" id="PTHR46244">
    <property type="entry name" value="PHOSPHOENOLPYRUVATE-PROTEIN PHOSPHOTRANSFERASE"/>
    <property type="match status" value="1"/>
</dbReference>
<evidence type="ECO:0000256" key="17">
    <source>
        <dbReference type="PIRNR" id="PIRNR000732"/>
    </source>
</evidence>
<dbReference type="EC" id="2.7.3.9" evidence="6 17"/>
<keyword evidence="11 17" id="KW-0808">Transferase</keyword>
<dbReference type="InterPro" id="IPR000121">
    <property type="entry name" value="PEP_util_C"/>
</dbReference>
<dbReference type="SUPFAM" id="SSF51621">
    <property type="entry name" value="Phosphoenolpyruvate/pyruvate domain"/>
    <property type="match status" value="1"/>
</dbReference>
<dbReference type="InterPro" id="IPR036618">
    <property type="entry name" value="PtsI_HPr-bd_sf"/>
</dbReference>
<feature type="binding site" evidence="19">
    <location>
        <position position="292"/>
    </location>
    <ligand>
        <name>phosphoenolpyruvate</name>
        <dbReference type="ChEBI" id="CHEBI:58702"/>
    </ligand>
</feature>
<dbReference type="InterPro" id="IPR040442">
    <property type="entry name" value="Pyrv_kinase-like_dom_sf"/>
</dbReference>
<dbReference type="SUPFAM" id="SSF47831">
    <property type="entry name" value="Enzyme I of the PEP:sugar phosphotransferase system HPr-binding (sub)domain"/>
    <property type="match status" value="1"/>
</dbReference>
<evidence type="ECO:0000256" key="1">
    <source>
        <dbReference type="ARBA" id="ARBA00000683"/>
    </source>
</evidence>
<evidence type="ECO:0000313" key="25">
    <source>
        <dbReference type="Proteomes" id="UP000279029"/>
    </source>
</evidence>
<dbReference type="GO" id="GO:0005737">
    <property type="term" value="C:cytoplasm"/>
    <property type="evidence" value="ECO:0007669"/>
    <property type="project" value="UniProtKB-SubCell"/>
</dbReference>
<evidence type="ECO:0000256" key="6">
    <source>
        <dbReference type="ARBA" id="ARBA00012232"/>
    </source>
</evidence>
<comment type="function">
    <text evidence="3 17">General (non sugar-specific) component of the phosphoenolpyruvate-dependent sugar phosphotransferase system (sugar PTS). This major carbohydrate active-transport system catalyzes the phosphorylation of incoming sugar substrates concomitantly with their translocation across the cell membrane. Enzyme I transfers the phosphoryl group from phosphoenolpyruvate (PEP) to the phosphoryl carrier protein (HPr).</text>
</comment>
<keyword evidence="24" id="KW-0670">Pyruvate</keyword>
<evidence type="ECO:0000256" key="20">
    <source>
        <dbReference type="PIRSR" id="PIRSR000732-3"/>
    </source>
</evidence>
<dbReference type="Gene3D" id="3.50.30.10">
    <property type="entry name" value="Phosphohistidine domain"/>
    <property type="match status" value="1"/>
</dbReference>
<feature type="binding site" evidence="19">
    <location>
        <position position="327"/>
    </location>
    <ligand>
        <name>phosphoenolpyruvate</name>
        <dbReference type="ChEBI" id="CHEBI:58702"/>
    </ligand>
</feature>